<dbReference type="PROSITE" id="PS00012">
    <property type="entry name" value="PHOSPHOPANTETHEINE"/>
    <property type="match status" value="1"/>
</dbReference>
<dbReference type="STRING" id="1163406.A0A0L0MX99"/>
<dbReference type="InterPro" id="IPR006162">
    <property type="entry name" value="Ppantetheine_attach_site"/>
</dbReference>
<evidence type="ECO:0000259" key="4">
    <source>
        <dbReference type="PROSITE" id="PS50075"/>
    </source>
</evidence>
<protein>
    <submittedName>
        <fullName evidence="5">Nonribosomal peptide synthetase 4</fullName>
    </submittedName>
</protein>
<dbReference type="Pfam" id="PF00550">
    <property type="entry name" value="PP-binding"/>
    <property type="match status" value="1"/>
</dbReference>
<proteinExistence type="predicted"/>
<dbReference type="GO" id="GO:0016874">
    <property type="term" value="F:ligase activity"/>
    <property type="evidence" value="ECO:0007669"/>
    <property type="project" value="UniProtKB-KW"/>
</dbReference>
<dbReference type="EMBL" id="LFRF01000055">
    <property type="protein sequence ID" value="KND86497.1"/>
    <property type="molecule type" value="Genomic_DNA"/>
</dbReference>
<dbReference type="PANTHER" id="PTHR45527:SF16">
    <property type="entry name" value="NONRIBOSOMAL PEPTIDE SYNTHASE ATNA-RELATED"/>
    <property type="match status" value="1"/>
</dbReference>
<dbReference type="InterPro" id="IPR036736">
    <property type="entry name" value="ACP-like_sf"/>
</dbReference>
<dbReference type="FunFam" id="1.10.1200.10:FF:000005">
    <property type="entry name" value="Nonribosomal peptide synthetase 1"/>
    <property type="match status" value="1"/>
</dbReference>
<dbReference type="GO" id="GO:0044550">
    <property type="term" value="P:secondary metabolite biosynthetic process"/>
    <property type="evidence" value="ECO:0007669"/>
    <property type="project" value="TreeGrafter"/>
</dbReference>
<keyword evidence="1" id="KW-0596">Phosphopantetheine</keyword>
<dbReference type="Proteomes" id="UP000036947">
    <property type="component" value="Unassembled WGS sequence"/>
</dbReference>
<comment type="caution">
    <text evidence="5">The sequence shown here is derived from an EMBL/GenBank/DDBJ whole genome shotgun (WGS) entry which is preliminary data.</text>
</comment>
<dbReference type="InterPro" id="IPR023213">
    <property type="entry name" value="CAT-like_dom_sf"/>
</dbReference>
<organism evidence="5 6">
    <name type="scientific">Tolypocladium ophioglossoides (strain CBS 100239)</name>
    <name type="common">Snaketongue truffleclub</name>
    <name type="synonym">Elaphocordyceps ophioglossoides</name>
    <dbReference type="NCBI Taxonomy" id="1163406"/>
    <lineage>
        <taxon>Eukaryota</taxon>
        <taxon>Fungi</taxon>
        <taxon>Dikarya</taxon>
        <taxon>Ascomycota</taxon>
        <taxon>Pezizomycotina</taxon>
        <taxon>Sordariomycetes</taxon>
        <taxon>Hypocreomycetidae</taxon>
        <taxon>Hypocreales</taxon>
        <taxon>Ophiocordycipitaceae</taxon>
        <taxon>Tolypocladium</taxon>
    </lineage>
</organism>
<keyword evidence="6" id="KW-1185">Reference proteome</keyword>
<keyword evidence="3" id="KW-0436">Ligase</keyword>
<accession>A0A0L0MX99</accession>
<dbReference type="SUPFAM" id="SSF52777">
    <property type="entry name" value="CoA-dependent acyltransferases"/>
    <property type="match status" value="1"/>
</dbReference>
<sequence length="227" mass="25065">MTVAGKVDRRWIRQTYASLKLEQIAGLGSASHERRPPQTSQERQLQSPWARVLSLDVDRISLDDDFFRIGGDSIGVMKLVGAARDQGLSLTVVEIFTDPRLEELAKLLIQKDEDTQVRICPFSLLGATVDSDSAVRKAASLCKIAPDEVEDIYGCTPLLQEGLIAMTARRLGDYVAQFVYKLPSDVDLPCFAEAWTRITIDAPILRTRIVDLEGAGLVQVVIQGQIP</sequence>
<evidence type="ECO:0000313" key="6">
    <source>
        <dbReference type="Proteomes" id="UP000036947"/>
    </source>
</evidence>
<dbReference type="InterPro" id="IPR009081">
    <property type="entry name" value="PP-bd_ACP"/>
</dbReference>
<evidence type="ECO:0000313" key="5">
    <source>
        <dbReference type="EMBL" id="KND86497.1"/>
    </source>
</evidence>
<dbReference type="GO" id="GO:0005737">
    <property type="term" value="C:cytoplasm"/>
    <property type="evidence" value="ECO:0007669"/>
    <property type="project" value="TreeGrafter"/>
</dbReference>
<evidence type="ECO:0000256" key="1">
    <source>
        <dbReference type="ARBA" id="ARBA00022450"/>
    </source>
</evidence>
<dbReference type="Gene3D" id="3.30.559.10">
    <property type="entry name" value="Chloramphenicol acetyltransferase-like domain"/>
    <property type="match status" value="1"/>
</dbReference>
<reference evidence="5 6" key="1">
    <citation type="journal article" date="2015" name="BMC Genomics">
        <title>The genome of the truffle-parasite Tolypocladium ophioglossoides and the evolution of antifungal peptaibiotics.</title>
        <authorList>
            <person name="Quandt C.A."/>
            <person name="Bushley K.E."/>
            <person name="Spatafora J.W."/>
        </authorList>
    </citation>
    <scope>NUCLEOTIDE SEQUENCE [LARGE SCALE GENOMIC DNA]</scope>
    <source>
        <strain evidence="5 6">CBS 100239</strain>
    </source>
</reference>
<dbReference type="AlphaFoldDB" id="A0A0L0MX99"/>
<gene>
    <name evidence="5" type="ORF">TOPH_08863</name>
</gene>
<name>A0A0L0MX99_TOLOC</name>
<evidence type="ECO:0000256" key="2">
    <source>
        <dbReference type="ARBA" id="ARBA00022553"/>
    </source>
</evidence>
<dbReference type="SUPFAM" id="SSF47336">
    <property type="entry name" value="ACP-like"/>
    <property type="match status" value="1"/>
</dbReference>
<dbReference type="Gene3D" id="1.10.1200.10">
    <property type="entry name" value="ACP-like"/>
    <property type="match status" value="1"/>
</dbReference>
<dbReference type="PANTHER" id="PTHR45527">
    <property type="entry name" value="NONRIBOSOMAL PEPTIDE SYNTHETASE"/>
    <property type="match status" value="1"/>
</dbReference>
<keyword evidence="2" id="KW-0597">Phosphoprotein</keyword>
<feature type="domain" description="Carrier" evidence="4">
    <location>
        <begin position="36"/>
        <end position="112"/>
    </location>
</feature>
<dbReference type="PROSITE" id="PS50075">
    <property type="entry name" value="CARRIER"/>
    <property type="match status" value="1"/>
</dbReference>
<dbReference type="OrthoDB" id="5153761at2759"/>
<dbReference type="GO" id="GO:0031177">
    <property type="term" value="F:phosphopantetheine binding"/>
    <property type="evidence" value="ECO:0007669"/>
    <property type="project" value="TreeGrafter"/>
</dbReference>
<evidence type="ECO:0000256" key="3">
    <source>
        <dbReference type="ARBA" id="ARBA00022598"/>
    </source>
</evidence>
<dbReference type="GO" id="GO:0043041">
    <property type="term" value="P:amino acid activation for nonribosomal peptide biosynthetic process"/>
    <property type="evidence" value="ECO:0007669"/>
    <property type="project" value="TreeGrafter"/>
</dbReference>